<organism evidence="2 3">
    <name type="scientific">Halobiforma nitratireducens JCM 10879</name>
    <dbReference type="NCBI Taxonomy" id="1227454"/>
    <lineage>
        <taxon>Archaea</taxon>
        <taxon>Methanobacteriati</taxon>
        <taxon>Methanobacteriota</taxon>
        <taxon>Stenosarchaea group</taxon>
        <taxon>Halobacteria</taxon>
        <taxon>Halobacteriales</taxon>
        <taxon>Natrialbaceae</taxon>
        <taxon>Halobiforma</taxon>
    </lineage>
</organism>
<proteinExistence type="predicted"/>
<feature type="domain" description="Archaeal Type IV pilin N-terminal" evidence="1">
    <location>
        <begin position="1"/>
        <end position="44"/>
    </location>
</feature>
<comment type="caution">
    <text evidence="2">The sequence shown here is derived from an EMBL/GenBank/DDBJ whole genome shotgun (WGS) entry which is preliminary data.</text>
</comment>
<dbReference type="Pfam" id="PF07790">
    <property type="entry name" value="Pilin_N"/>
    <property type="match status" value="1"/>
</dbReference>
<name>M0M8J0_9EURY</name>
<dbReference type="AlphaFoldDB" id="M0M8J0"/>
<reference evidence="2 3" key="1">
    <citation type="journal article" date="2014" name="PLoS Genet.">
        <title>Phylogenetically driven sequencing of extremely halophilic archaea reveals strategies for static and dynamic osmo-response.</title>
        <authorList>
            <person name="Becker E.A."/>
            <person name="Seitzer P.M."/>
            <person name="Tritt A."/>
            <person name="Larsen D."/>
            <person name="Krusor M."/>
            <person name="Yao A.I."/>
            <person name="Wu D."/>
            <person name="Madern D."/>
            <person name="Eisen J.A."/>
            <person name="Darling A.E."/>
            <person name="Facciotti M.T."/>
        </authorList>
    </citation>
    <scope>NUCLEOTIDE SEQUENCE [LARGE SCALE GENOMIC DNA]</scope>
    <source>
        <strain evidence="2 3">JCM 10879</strain>
    </source>
</reference>
<keyword evidence="3" id="KW-1185">Reference proteome</keyword>
<accession>M0M8J0</accession>
<evidence type="ECO:0000313" key="3">
    <source>
        <dbReference type="Proteomes" id="UP000011607"/>
    </source>
</evidence>
<sequence length="128" mass="13560">MVAITVILAAVIATFVLDLGDTTANPMAGIDIGADNTDEEVEVELRTIERLDEAYVAIDGAELETEDAGGSTDRLESVGDTVVIDDDNSADTLNIESEGSWGDTVQVIGVYEGEEAILQEHETDGDWG</sequence>
<dbReference type="EMBL" id="AOMA01000063">
    <property type="protein sequence ID" value="EMA41668.1"/>
    <property type="molecule type" value="Genomic_DNA"/>
</dbReference>
<evidence type="ECO:0000259" key="1">
    <source>
        <dbReference type="Pfam" id="PF07790"/>
    </source>
</evidence>
<dbReference type="eggNOG" id="arCOG02416">
    <property type="taxonomic scope" value="Archaea"/>
</dbReference>
<protein>
    <recommendedName>
        <fullName evidence="1">Archaeal Type IV pilin N-terminal domain-containing protein</fullName>
    </recommendedName>
</protein>
<dbReference type="Proteomes" id="UP000011607">
    <property type="component" value="Unassembled WGS sequence"/>
</dbReference>
<evidence type="ECO:0000313" key="2">
    <source>
        <dbReference type="EMBL" id="EMA41668.1"/>
    </source>
</evidence>
<dbReference type="InterPro" id="IPR012859">
    <property type="entry name" value="Pilin_N_archaeal"/>
</dbReference>
<gene>
    <name evidence="2" type="ORF">C446_05115</name>
</gene>